<dbReference type="Gene3D" id="2.60.40.2030">
    <property type="match status" value="2"/>
</dbReference>
<dbReference type="Pfam" id="PF01699">
    <property type="entry name" value="Na_Ca_ex"/>
    <property type="match status" value="1"/>
</dbReference>
<dbReference type="SUPFAM" id="SSF141072">
    <property type="entry name" value="CalX-like"/>
    <property type="match status" value="2"/>
</dbReference>
<dbReference type="Gene3D" id="1.20.1420.30">
    <property type="entry name" value="NCX, central ion-binding region"/>
    <property type="match status" value="1"/>
</dbReference>
<dbReference type="WBParaSite" id="HPBE_0000007401-mRNA-1">
    <property type="protein sequence ID" value="HPBE_0000007401-mRNA-1"/>
    <property type="gene ID" value="HPBE_0000007401"/>
</dbReference>
<dbReference type="InterPro" id="IPR044880">
    <property type="entry name" value="NCX_ion-bd_dom_sf"/>
</dbReference>
<dbReference type="GO" id="GO:0012505">
    <property type="term" value="C:endomembrane system"/>
    <property type="evidence" value="ECO:0007669"/>
    <property type="project" value="UniProtKB-SubCell"/>
</dbReference>
<keyword evidence="11 12" id="KW-0472">Membrane</keyword>
<gene>
    <name evidence="14" type="ORF">HPBE_LOCUS75</name>
</gene>
<dbReference type="PANTHER" id="PTHR11878:SF76">
    <property type="entry name" value="CALX-BETA DOMAIN-CONTAINING PROTEIN"/>
    <property type="match status" value="1"/>
</dbReference>
<evidence type="ECO:0000313" key="16">
    <source>
        <dbReference type="WBParaSite" id="HPBE_0000007401-mRNA-1"/>
    </source>
</evidence>
<evidence type="ECO:0000313" key="14">
    <source>
        <dbReference type="EMBL" id="VDO18457.1"/>
    </source>
</evidence>
<evidence type="ECO:0000256" key="11">
    <source>
        <dbReference type="ARBA" id="ARBA00023136"/>
    </source>
</evidence>
<feature type="domain" description="Calx-beta" evidence="13">
    <location>
        <begin position="456"/>
        <end position="554"/>
    </location>
</feature>
<proteinExistence type="predicted"/>
<dbReference type="EMBL" id="UZAH01000043">
    <property type="protein sequence ID" value="VDO18457.1"/>
    <property type="molecule type" value="Genomic_DNA"/>
</dbReference>
<keyword evidence="7" id="KW-0677">Repeat</keyword>
<dbReference type="GO" id="GO:0098703">
    <property type="term" value="P:calcium ion import across plasma membrane"/>
    <property type="evidence" value="ECO:0007669"/>
    <property type="project" value="TreeGrafter"/>
</dbReference>
<evidence type="ECO:0000256" key="5">
    <source>
        <dbReference type="ARBA" id="ARBA00022692"/>
    </source>
</evidence>
<dbReference type="InterPro" id="IPR051171">
    <property type="entry name" value="CaCA"/>
</dbReference>
<evidence type="ECO:0000256" key="8">
    <source>
        <dbReference type="ARBA" id="ARBA00022837"/>
    </source>
</evidence>
<protein>
    <submittedName>
        <fullName evidence="16">Calx-beta domain-containing protein</fullName>
    </submittedName>
</protein>
<evidence type="ECO:0000256" key="1">
    <source>
        <dbReference type="ARBA" id="ARBA00004127"/>
    </source>
</evidence>
<name>A0A3P7U7L0_HELPZ</name>
<dbReference type="GO" id="GO:0005432">
    <property type="term" value="F:calcium:sodium antiporter activity"/>
    <property type="evidence" value="ECO:0007669"/>
    <property type="project" value="TreeGrafter"/>
</dbReference>
<sequence length="657" mass="73743">MSNLTCRDGLILPALSVTTGHAVLYLIGLFYCFLGISIAADVFMCSIERITSTTRKVRKRHEKGVLIVGNLPEEDEYEEVKVWNPTVANLTLMALGSSAPEILLSIIEIAGNGFRSGELGPGTIVGSAAFNLFCISAICVLAVTSPSVKRIQMFKVFIVTAFFGTFAYIWLLLILTVISPDIVEVWEAAVTLMLFVVLIIVAYCTDIQIWTRSKASLEDGLEMADKKEPAENLDVNIKRYASQMSLQPDGANFGTDGNMPSKELIRSLSRDVGRVYPSLSVDDQAKILAYRMSKSTPKDRLYYRIRAARMLSSGLKRSDIEREVEDELLKRDGVTTTDGRRKPTVEFSARVYAIEPSDKRVNLTIVRHGPCVNQITLNYCTQSGVAKKHLHFLPKSETILMAANERTKDVFVELVDGADWRPNHVFYVNLKIQEQPEGDKTKLGMCDVARVRYPDDTLSLMGEPAVEFVKANYVAKENCGWTRVFVTRRGRKYRSDNIVLYETSDITAQANQDYTPVKDGRLVFKGQEYEKYIDIEIIDDKHDEKDETFYVELLMVTTSDVSIGKNRRTIVTIVSDDNVLMNIVNVHKLMGHYMNELSPYRSSWMDQIREAMSVNAGDSAHATFVECVLHGIAFPWKVSSPISSNEAILRSPVRVPL</sequence>
<reference evidence="14 15" key="1">
    <citation type="submission" date="2018-11" db="EMBL/GenBank/DDBJ databases">
        <authorList>
            <consortium name="Pathogen Informatics"/>
        </authorList>
    </citation>
    <scope>NUCLEOTIDE SEQUENCE [LARGE SCALE GENOMIC DNA]</scope>
</reference>
<evidence type="ECO:0000259" key="13">
    <source>
        <dbReference type="SMART" id="SM00237"/>
    </source>
</evidence>
<dbReference type="GO" id="GO:0030424">
    <property type="term" value="C:axon"/>
    <property type="evidence" value="ECO:0007669"/>
    <property type="project" value="TreeGrafter"/>
</dbReference>
<evidence type="ECO:0000256" key="12">
    <source>
        <dbReference type="SAM" id="Phobius"/>
    </source>
</evidence>
<keyword evidence="6" id="KW-0732">Signal</keyword>
<dbReference type="GO" id="GO:0098794">
    <property type="term" value="C:postsynapse"/>
    <property type="evidence" value="ECO:0007669"/>
    <property type="project" value="TreeGrafter"/>
</dbReference>
<dbReference type="Proteomes" id="UP000050761">
    <property type="component" value="Unassembled WGS sequence"/>
</dbReference>
<dbReference type="InterPro" id="IPR038081">
    <property type="entry name" value="CalX-like_sf"/>
</dbReference>
<dbReference type="InterPro" id="IPR003644">
    <property type="entry name" value="Calx_beta"/>
</dbReference>
<keyword evidence="15" id="KW-1185">Reference proteome</keyword>
<dbReference type="SMART" id="SM00237">
    <property type="entry name" value="Calx_beta"/>
    <property type="match status" value="1"/>
</dbReference>
<evidence type="ECO:0000313" key="15">
    <source>
        <dbReference type="Proteomes" id="UP000050761"/>
    </source>
</evidence>
<evidence type="ECO:0000256" key="6">
    <source>
        <dbReference type="ARBA" id="ARBA00022729"/>
    </source>
</evidence>
<comment type="subcellular location">
    <subcellularLocation>
        <location evidence="1">Endomembrane system</location>
        <topology evidence="1">Multi-pass membrane protein</topology>
    </subcellularLocation>
</comment>
<feature type="transmembrane region" description="Helical" evidence="12">
    <location>
        <begin position="185"/>
        <end position="204"/>
    </location>
</feature>
<keyword evidence="8" id="KW-0106">Calcium</keyword>
<dbReference type="Pfam" id="PF03160">
    <property type="entry name" value="Calx-beta"/>
    <property type="match status" value="2"/>
</dbReference>
<organism evidence="14">
    <name type="scientific">Heligmosomoides polygyrus</name>
    <name type="common">Parasitic roundworm</name>
    <dbReference type="NCBI Taxonomy" id="6339"/>
    <lineage>
        <taxon>Eukaryota</taxon>
        <taxon>Metazoa</taxon>
        <taxon>Ecdysozoa</taxon>
        <taxon>Nematoda</taxon>
        <taxon>Chromadorea</taxon>
        <taxon>Rhabditida</taxon>
        <taxon>Rhabditina</taxon>
        <taxon>Rhabditomorpha</taxon>
        <taxon>Strongyloidea</taxon>
        <taxon>Heligmosomidae</taxon>
        <taxon>Heligmosomoides</taxon>
    </lineage>
</organism>
<keyword evidence="3" id="KW-0050">Antiport</keyword>
<accession>A0A3P7U7L0</accession>
<evidence type="ECO:0000256" key="9">
    <source>
        <dbReference type="ARBA" id="ARBA00022989"/>
    </source>
</evidence>
<dbReference type="OrthoDB" id="418484at2759"/>
<feature type="transmembrane region" description="Helical" evidence="12">
    <location>
        <begin position="123"/>
        <end position="144"/>
    </location>
</feature>
<dbReference type="AlphaFoldDB" id="A0A3P7U7L0"/>
<keyword evidence="4" id="KW-0109">Calcium transport</keyword>
<evidence type="ECO:0000256" key="10">
    <source>
        <dbReference type="ARBA" id="ARBA00023065"/>
    </source>
</evidence>
<keyword evidence="5 12" id="KW-0812">Transmembrane</keyword>
<evidence type="ECO:0000256" key="4">
    <source>
        <dbReference type="ARBA" id="ARBA00022568"/>
    </source>
</evidence>
<dbReference type="PANTHER" id="PTHR11878">
    <property type="entry name" value="SODIUM/CALCIUM EXCHANGER"/>
    <property type="match status" value="1"/>
</dbReference>
<keyword evidence="9 12" id="KW-1133">Transmembrane helix</keyword>
<feature type="transmembrane region" description="Helical" evidence="12">
    <location>
        <begin position="156"/>
        <end position="179"/>
    </location>
</feature>
<evidence type="ECO:0000256" key="7">
    <source>
        <dbReference type="ARBA" id="ARBA00022737"/>
    </source>
</evidence>
<evidence type="ECO:0000256" key="3">
    <source>
        <dbReference type="ARBA" id="ARBA00022449"/>
    </source>
</evidence>
<feature type="transmembrane region" description="Helical" evidence="12">
    <location>
        <begin position="22"/>
        <end position="47"/>
    </location>
</feature>
<keyword evidence="10" id="KW-0406">Ion transport</keyword>
<reference evidence="16" key="2">
    <citation type="submission" date="2019-09" db="UniProtKB">
        <authorList>
            <consortium name="WormBaseParasite"/>
        </authorList>
    </citation>
    <scope>IDENTIFICATION</scope>
</reference>
<dbReference type="GO" id="GO:0007154">
    <property type="term" value="P:cell communication"/>
    <property type="evidence" value="ECO:0007669"/>
    <property type="project" value="InterPro"/>
</dbReference>
<dbReference type="GO" id="GO:0042383">
    <property type="term" value="C:sarcolemma"/>
    <property type="evidence" value="ECO:0007669"/>
    <property type="project" value="TreeGrafter"/>
</dbReference>
<keyword evidence="2" id="KW-0813">Transport</keyword>
<evidence type="ECO:0000256" key="2">
    <source>
        <dbReference type="ARBA" id="ARBA00022448"/>
    </source>
</evidence>
<dbReference type="InterPro" id="IPR004837">
    <property type="entry name" value="NaCa_Exmemb"/>
</dbReference>